<proteinExistence type="predicted"/>
<dbReference type="PANTHER" id="PTHR31104">
    <property type="entry name" value="PEPTIDE-N4-(N-ACETYL-BETA-GLUCOSAMINYL)ASPARAGINE AMIDASE A PROTEIN"/>
    <property type="match status" value="1"/>
</dbReference>
<evidence type="ECO:0000313" key="3">
    <source>
        <dbReference type="Proteomes" id="UP001230685"/>
    </source>
</evidence>
<dbReference type="Proteomes" id="UP001230685">
    <property type="component" value="Unassembled WGS sequence"/>
</dbReference>
<feature type="domain" description="Peptide N-acetyl-beta-D-glucosaminyl asparaginase amidase A N-terminal" evidence="1">
    <location>
        <begin position="51"/>
        <end position="321"/>
    </location>
</feature>
<sequence>MMILLALAALAPAEPLARPAPPAIGSETVVPTGLDVPRPATRPCIVELFAEREFAGEARVPIAYRPPADCPGPWAKIVFEGDLHVTAGEQYDRTGFVTIAGVNLFTGTTMEPRQALAPRWHVERDVTDYAATLAAPQPGEATLTNYVDARYTGRLFWSGRLLFYPADAATPAPRVPDWIEPLATAPAKIDAQTPAVTRTLTFPRNVERLMIDVLAQPQAEDEFWWLCQPDPAGTPPADPQQRGCGAPFREAEVLIDGKLAGIAAAYPWIYTGGVNPRMWSLTPAVEALDLPPTRLDLTPFAALVNDGQPHAVSLRIVGASRYFFAMGTLLAWRDAGRAVVGGALDANTLASARVALTGTPAPAAADRFAETLTTATRDGRAVGHVDTSHGRVTTSVDYRFRFRNRQRGAPGGGEIDQDSAVDTRREIRGPDGITRHQVAERFPLFVAIESHAVGPDQVSDTHFRQGLTRVETTTAAGRTHRRTTALLVEPRVHMVVPPSGRRDAKVQATTVTTTRVMDDAAGCYDRTVTVTDNRVAAVREECPLPRRR</sequence>
<accession>A0ABT9ELE8</accession>
<evidence type="ECO:0000313" key="2">
    <source>
        <dbReference type="EMBL" id="MDP1027652.1"/>
    </source>
</evidence>
<keyword evidence="3" id="KW-1185">Reference proteome</keyword>
<protein>
    <submittedName>
        <fullName evidence="2">Peptide-N4-asparagine amidase</fullName>
    </submittedName>
</protein>
<dbReference type="EMBL" id="JAUUDS010000004">
    <property type="protein sequence ID" value="MDP1027652.1"/>
    <property type="molecule type" value="Genomic_DNA"/>
</dbReference>
<dbReference type="RefSeq" id="WP_305173361.1">
    <property type="nucleotide sequence ID" value="NZ_JAUUDS010000004.1"/>
</dbReference>
<name>A0ABT9ELE8_9SPHN</name>
<organism evidence="2 3">
    <name type="scientific">Sphingomonas aurea</name>
    <dbReference type="NCBI Taxonomy" id="3063994"/>
    <lineage>
        <taxon>Bacteria</taxon>
        <taxon>Pseudomonadati</taxon>
        <taxon>Pseudomonadota</taxon>
        <taxon>Alphaproteobacteria</taxon>
        <taxon>Sphingomonadales</taxon>
        <taxon>Sphingomonadaceae</taxon>
        <taxon>Sphingomonas</taxon>
    </lineage>
</organism>
<dbReference type="InterPro" id="IPR021102">
    <property type="entry name" value="PNGase_A"/>
</dbReference>
<evidence type="ECO:0000259" key="1">
    <source>
        <dbReference type="Pfam" id="PF12222"/>
    </source>
</evidence>
<comment type="caution">
    <text evidence="2">The sequence shown here is derived from an EMBL/GenBank/DDBJ whole genome shotgun (WGS) entry which is preliminary data.</text>
</comment>
<dbReference type="Pfam" id="PF12222">
    <property type="entry name" value="PNGaseA"/>
    <property type="match status" value="1"/>
</dbReference>
<dbReference type="InterPro" id="IPR056948">
    <property type="entry name" value="PNGaseA_N"/>
</dbReference>
<reference evidence="2 3" key="1">
    <citation type="submission" date="2023-07" db="EMBL/GenBank/DDBJ databases">
        <authorList>
            <person name="Kim M.K."/>
        </authorList>
    </citation>
    <scope>NUCLEOTIDE SEQUENCE [LARGE SCALE GENOMIC DNA]</scope>
    <source>
        <strain evidence="2 3">KR1UV-12</strain>
    </source>
</reference>
<gene>
    <name evidence="2" type="ORF">Q5H91_10540</name>
</gene>